<dbReference type="Gene3D" id="3.40.50.1820">
    <property type="entry name" value="alpha/beta hydrolase"/>
    <property type="match status" value="1"/>
</dbReference>
<organism evidence="3 4">
    <name type="scientific">Olleya marilimosa</name>
    <dbReference type="NCBI Taxonomy" id="272164"/>
    <lineage>
        <taxon>Bacteria</taxon>
        <taxon>Pseudomonadati</taxon>
        <taxon>Bacteroidota</taxon>
        <taxon>Flavobacteriia</taxon>
        <taxon>Flavobacteriales</taxon>
        <taxon>Flavobacteriaceae</taxon>
    </lineage>
</organism>
<dbReference type="PROSITE" id="PS51257">
    <property type="entry name" value="PROKAR_LIPOPROTEIN"/>
    <property type="match status" value="1"/>
</dbReference>
<evidence type="ECO:0000313" key="4">
    <source>
        <dbReference type="Proteomes" id="UP000627521"/>
    </source>
</evidence>
<dbReference type="RefSeq" id="WP_191099663.1">
    <property type="nucleotide sequence ID" value="NZ_JACXXF010000003.1"/>
</dbReference>
<proteinExistence type="predicted"/>
<comment type="caution">
    <text evidence="3">The sequence shown here is derived from an EMBL/GenBank/DDBJ whole genome shotgun (WGS) entry which is preliminary data.</text>
</comment>
<accession>A0ABR8LT31</accession>
<dbReference type="Proteomes" id="UP000627521">
    <property type="component" value="Unassembled WGS sequence"/>
</dbReference>
<protein>
    <recommendedName>
        <fullName evidence="5">Esterase</fullName>
    </recommendedName>
</protein>
<dbReference type="PANTHER" id="PTHR43037:SF5">
    <property type="entry name" value="FERULOYL ESTERASE"/>
    <property type="match status" value="1"/>
</dbReference>
<dbReference type="InterPro" id="IPR000801">
    <property type="entry name" value="Esterase-like"/>
</dbReference>
<evidence type="ECO:0000313" key="3">
    <source>
        <dbReference type="EMBL" id="MBD3863342.1"/>
    </source>
</evidence>
<reference evidence="3 4" key="1">
    <citation type="submission" date="2020-09" db="EMBL/GenBank/DDBJ databases">
        <title>Bacillus nautilus sp. nov., Chryseoglobus crepusculi sp. nov, and Psychrobacter noctis sp. nov., isolated from deep-sea sponges from the equatorial Atlantic.</title>
        <authorList>
            <person name="Stennett H.L."/>
            <person name="Williams S.E."/>
        </authorList>
    </citation>
    <scope>NUCLEOTIDE SEQUENCE [LARGE SCALE GENOMIC DNA]</scope>
    <source>
        <strain evidence="3 4">28M-24</strain>
    </source>
</reference>
<sequence>MKQTVFIIIITCLGFASCKKNIAIKNESYSALIDQAMELSKDEDTLKLKEALVTYQKAFNKFPDSIDDYSKYNVSVIASRLKMNDVAFKYLQPLAALIEDDEGYPGWDYILGDYATEDYSNLFQDKCWEQLKQEALINQTQFFDNLALDEAEFFSTKKGALIDTLKAEQLYNYIKNQNNFLPKKKQDYSITFQINDTSSTSYFVHLPKTYNPENQYPMLVYLHGAIRYTTLSDYETKSNLKYANTKYTKRADVNDVVLVFPKADKNFNWMIGDEGFFMVPEIIKQIKSAINIDDDKVFVSGHSNGATGSFSYLMKQPTQFAGFYGFNTHPKVYTGGTFIENVKARSFINFSTDQDYYYPPNANDTLNKIMDSIKADYKDYRYNGFPHWFPDFDEAEPAYDILFEDLSNRKRNPFPKTLQWEFDDNAHGTIDWLNTIKLDTVKTTKLSHKPINFKITKWLKLDDNDKAVAIDVNKKAFDFPRQSGIIVANYQDNVFTISTSKIASFNVYISPEMVNLSKPVKVIVNNVLVFEKSIGFNEAFMINQWSANMDRSQFWVNYINITLD</sequence>
<evidence type="ECO:0008006" key="5">
    <source>
        <dbReference type="Google" id="ProtNLM"/>
    </source>
</evidence>
<dbReference type="EMBL" id="JACXXH010000003">
    <property type="protein sequence ID" value="MBD3863342.1"/>
    <property type="molecule type" value="Genomic_DNA"/>
</dbReference>
<dbReference type="PANTHER" id="PTHR43037">
    <property type="entry name" value="UNNAMED PRODUCT-RELATED"/>
    <property type="match status" value="1"/>
</dbReference>
<name>A0ABR8LT31_9FLAO</name>
<dbReference type="SUPFAM" id="SSF53474">
    <property type="entry name" value="alpha/beta-Hydrolases"/>
    <property type="match status" value="1"/>
</dbReference>
<dbReference type="Pfam" id="PF00756">
    <property type="entry name" value="Esterase"/>
    <property type="match status" value="1"/>
</dbReference>
<keyword evidence="4" id="KW-1185">Reference proteome</keyword>
<evidence type="ECO:0000256" key="2">
    <source>
        <dbReference type="ARBA" id="ARBA00022801"/>
    </source>
</evidence>
<evidence type="ECO:0000256" key="1">
    <source>
        <dbReference type="ARBA" id="ARBA00022729"/>
    </source>
</evidence>
<dbReference type="InterPro" id="IPR050955">
    <property type="entry name" value="Plant_Biomass_Hydrol_Est"/>
</dbReference>
<keyword evidence="2" id="KW-0378">Hydrolase</keyword>
<keyword evidence="1" id="KW-0732">Signal</keyword>
<dbReference type="InterPro" id="IPR029058">
    <property type="entry name" value="AB_hydrolase_fold"/>
</dbReference>
<gene>
    <name evidence="3" type="ORF">IEG06_07745</name>
</gene>